<accession>A0A2P2PY46</accession>
<dbReference type="AlphaFoldDB" id="A0A2P2PY46"/>
<organism evidence="2">
    <name type="scientific">Rhizophora mucronata</name>
    <name type="common">Asiatic mangrove</name>
    <dbReference type="NCBI Taxonomy" id="61149"/>
    <lineage>
        <taxon>Eukaryota</taxon>
        <taxon>Viridiplantae</taxon>
        <taxon>Streptophyta</taxon>
        <taxon>Embryophyta</taxon>
        <taxon>Tracheophyta</taxon>
        <taxon>Spermatophyta</taxon>
        <taxon>Magnoliopsida</taxon>
        <taxon>eudicotyledons</taxon>
        <taxon>Gunneridae</taxon>
        <taxon>Pentapetalae</taxon>
        <taxon>rosids</taxon>
        <taxon>fabids</taxon>
        <taxon>Malpighiales</taxon>
        <taxon>Rhizophoraceae</taxon>
        <taxon>Rhizophora</taxon>
    </lineage>
</organism>
<keyword evidence="1" id="KW-0732">Signal</keyword>
<evidence type="ECO:0000313" key="2">
    <source>
        <dbReference type="EMBL" id="MBX59652.1"/>
    </source>
</evidence>
<protein>
    <submittedName>
        <fullName evidence="2">Uncharacterized protein</fullName>
    </submittedName>
</protein>
<dbReference type="EMBL" id="GGEC01079168">
    <property type="protein sequence ID" value="MBX59652.1"/>
    <property type="molecule type" value="Transcribed_RNA"/>
</dbReference>
<name>A0A2P2PY46_RHIMU</name>
<proteinExistence type="predicted"/>
<evidence type="ECO:0000256" key="1">
    <source>
        <dbReference type="SAM" id="SignalP"/>
    </source>
</evidence>
<feature type="chain" id="PRO_5015169721" evidence="1">
    <location>
        <begin position="18"/>
        <end position="43"/>
    </location>
</feature>
<sequence length="43" mass="5015">MALIWHWISLFFLIFQATPCQMGMQFLNAKSNIICADLRIKIS</sequence>
<reference evidence="2" key="1">
    <citation type="submission" date="2018-02" db="EMBL/GenBank/DDBJ databases">
        <title>Rhizophora mucronata_Transcriptome.</title>
        <authorList>
            <person name="Meera S.P."/>
            <person name="Sreeshan A."/>
            <person name="Augustine A."/>
        </authorList>
    </citation>
    <scope>NUCLEOTIDE SEQUENCE</scope>
    <source>
        <tissue evidence="2">Leaf</tissue>
    </source>
</reference>
<feature type="signal peptide" evidence="1">
    <location>
        <begin position="1"/>
        <end position="17"/>
    </location>
</feature>